<dbReference type="EC" id="2.7.13.3" evidence="2"/>
<dbReference type="GO" id="GO:0016301">
    <property type="term" value="F:kinase activity"/>
    <property type="evidence" value="ECO:0007669"/>
    <property type="project" value="UniProtKB-KW"/>
</dbReference>
<dbReference type="InterPro" id="IPR036890">
    <property type="entry name" value="HATPase_C_sf"/>
</dbReference>
<comment type="catalytic activity">
    <reaction evidence="1">
        <text>ATP + protein L-histidine = ADP + protein N-phospho-L-histidine.</text>
        <dbReference type="EC" id="2.7.13.3"/>
    </reaction>
</comment>
<evidence type="ECO:0000256" key="2">
    <source>
        <dbReference type="ARBA" id="ARBA00012438"/>
    </source>
</evidence>
<gene>
    <name evidence="8" type="ORF">QO019_006309</name>
</gene>
<dbReference type="Proteomes" id="UP001236795">
    <property type="component" value="Unassembled WGS sequence"/>
</dbReference>
<dbReference type="SUPFAM" id="SSF55874">
    <property type="entry name" value="ATPase domain of HSP90 chaperone/DNA topoisomerase II/histidine kinase"/>
    <property type="match status" value="1"/>
</dbReference>
<dbReference type="PANTHER" id="PTHR45436">
    <property type="entry name" value="SENSOR HISTIDINE KINASE YKOH"/>
    <property type="match status" value="1"/>
</dbReference>
<dbReference type="EMBL" id="JAUSWC010000032">
    <property type="protein sequence ID" value="MDQ0491412.1"/>
    <property type="molecule type" value="Genomic_DNA"/>
</dbReference>
<evidence type="ECO:0000256" key="3">
    <source>
        <dbReference type="ARBA" id="ARBA00022553"/>
    </source>
</evidence>
<sequence>MTSNPEAAVAVLGATTVVGAVAVAALARSRAVLSHRYAALSRQNDEQNQALAALQAREKAQLEELRHLVNSRLPAAALHLISDHHPVPGALLNDGSDYAAQIQAVHDLFVETLVSERGRIDSAARAALRGACTAIQAQSFRLQTLIDELQRDCRDPEVLKEYFRIDQLNEQVLRLVQKAAIVSGSWPGLVRPDTHLPDVVAGATSRLHGFERIQVHTKLPSGGVGIVGRAAEPVAVACAELMANALESSRGDLAVEVTLLQTDNGSVCIQIDDAGKGMTREAVARGARLVSGENAANLLITELGDPPALGFAAIGQLVADHGFHVSVDQVSPYGGVRAVLAIPKHLLTTIDETAEPPSAMAAMPVPAPRTPVPPVAAVPAEPAEGLRDVSAPSPRDASALPQRRRRSGSSRSRSLTRAARPVDPEEAGTAWGDFEQAVAAGRDDTDSENKDKS</sequence>
<keyword evidence="3" id="KW-0597">Phosphoprotein</keyword>
<evidence type="ECO:0000256" key="4">
    <source>
        <dbReference type="ARBA" id="ARBA00022679"/>
    </source>
</evidence>
<evidence type="ECO:0000256" key="5">
    <source>
        <dbReference type="ARBA" id="ARBA00022777"/>
    </source>
</evidence>
<accession>A0ABU0KTW1</accession>
<dbReference type="InterPro" id="IPR050428">
    <property type="entry name" value="TCS_sensor_his_kinase"/>
</dbReference>
<feature type="region of interest" description="Disordered" evidence="7">
    <location>
        <begin position="382"/>
        <end position="453"/>
    </location>
</feature>
<keyword evidence="9" id="KW-1185">Reference proteome</keyword>
<evidence type="ECO:0000313" key="9">
    <source>
        <dbReference type="Proteomes" id="UP001236795"/>
    </source>
</evidence>
<evidence type="ECO:0000256" key="7">
    <source>
        <dbReference type="SAM" id="MobiDB-lite"/>
    </source>
</evidence>
<dbReference type="Gene3D" id="3.30.565.10">
    <property type="entry name" value="Histidine kinase-like ATPase, C-terminal domain"/>
    <property type="match status" value="1"/>
</dbReference>
<name>A0ABU0KTW1_9ACTN</name>
<evidence type="ECO:0000313" key="8">
    <source>
        <dbReference type="EMBL" id="MDQ0491412.1"/>
    </source>
</evidence>
<dbReference type="RefSeq" id="WP_019525549.1">
    <property type="nucleotide sequence ID" value="NZ_JAUSWC010000032.1"/>
</dbReference>
<protein>
    <recommendedName>
        <fullName evidence="2">histidine kinase</fullName>
        <ecNumber evidence="2">2.7.13.3</ecNumber>
    </recommendedName>
</protein>
<evidence type="ECO:0000256" key="1">
    <source>
        <dbReference type="ARBA" id="ARBA00000085"/>
    </source>
</evidence>
<keyword evidence="4" id="KW-0808">Transferase</keyword>
<keyword evidence="6" id="KW-0175">Coiled coil</keyword>
<comment type="caution">
    <text evidence="8">The sequence shown here is derived from an EMBL/GenBank/DDBJ whole genome shotgun (WGS) entry which is preliminary data.</text>
</comment>
<dbReference type="PANTHER" id="PTHR45436:SF5">
    <property type="entry name" value="SENSOR HISTIDINE KINASE TRCS"/>
    <property type="match status" value="1"/>
</dbReference>
<feature type="coiled-coil region" evidence="6">
    <location>
        <begin position="37"/>
        <end position="64"/>
    </location>
</feature>
<proteinExistence type="predicted"/>
<feature type="compositionally biased region" description="Basic and acidic residues" evidence="7">
    <location>
        <begin position="441"/>
        <end position="453"/>
    </location>
</feature>
<evidence type="ECO:0000256" key="6">
    <source>
        <dbReference type="SAM" id="Coils"/>
    </source>
</evidence>
<organism evidence="8 9">
    <name type="scientific">Streptomyces thermodiastaticus</name>
    <dbReference type="NCBI Taxonomy" id="44061"/>
    <lineage>
        <taxon>Bacteria</taxon>
        <taxon>Bacillati</taxon>
        <taxon>Actinomycetota</taxon>
        <taxon>Actinomycetes</taxon>
        <taxon>Kitasatosporales</taxon>
        <taxon>Streptomycetaceae</taxon>
        <taxon>Streptomyces</taxon>
    </lineage>
</organism>
<reference evidence="8 9" key="1">
    <citation type="submission" date="2023-07" db="EMBL/GenBank/DDBJ databases">
        <title>Genomic Encyclopedia of Type Strains, Phase IV (KMG-IV): sequencing the most valuable type-strain genomes for metagenomic binning, comparative biology and taxonomic classification.</title>
        <authorList>
            <person name="Goeker M."/>
        </authorList>
    </citation>
    <scope>NUCLEOTIDE SEQUENCE [LARGE SCALE GENOMIC DNA]</scope>
    <source>
        <strain evidence="8 9">DSM 40573</strain>
    </source>
</reference>
<keyword evidence="5 8" id="KW-0418">Kinase</keyword>